<reference evidence="1" key="1">
    <citation type="submission" date="2023-09" db="UniProtKB">
        <authorList>
            <consortium name="Ensembl"/>
        </authorList>
    </citation>
    <scope>IDENTIFICATION</scope>
</reference>
<evidence type="ECO:0000313" key="1">
    <source>
        <dbReference type="Ensembl" id="ENSCCNP00000012890.1"/>
    </source>
</evidence>
<dbReference type="AlphaFoldDB" id="A0A8C0WLW6"/>
<accession>A0A8C0WLW6</accession>
<proteinExistence type="predicted"/>
<protein>
    <submittedName>
        <fullName evidence="1">Uncharacterized protein</fullName>
    </submittedName>
</protein>
<organism evidence="1">
    <name type="scientific">Castor canadensis</name>
    <name type="common">American beaver</name>
    <dbReference type="NCBI Taxonomy" id="51338"/>
    <lineage>
        <taxon>Eukaryota</taxon>
        <taxon>Metazoa</taxon>
        <taxon>Chordata</taxon>
        <taxon>Craniata</taxon>
        <taxon>Vertebrata</taxon>
        <taxon>Euteleostomi</taxon>
        <taxon>Mammalia</taxon>
        <taxon>Eutheria</taxon>
        <taxon>Euarchontoglires</taxon>
        <taxon>Glires</taxon>
        <taxon>Rodentia</taxon>
        <taxon>Castorimorpha</taxon>
        <taxon>Castoridae</taxon>
        <taxon>Castor</taxon>
    </lineage>
</organism>
<dbReference type="Ensembl" id="ENSCCNT00000016915.1">
    <property type="protein sequence ID" value="ENSCCNP00000012890.1"/>
    <property type="gene ID" value="ENSCCNG00000013386.1"/>
</dbReference>
<sequence>MTTTQKLIKNINQDAPLLMNGSRKCGAKNGETVSKAVLVKLKMHVNGDKYCHKVSSISSI</sequence>
<name>A0A8C0WLW6_CASCN</name>